<gene>
    <name evidence="2" type="ORF">FIC82_005140</name>
</gene>
<dbReference type="Pfam" id="PF09604">
    <property type="entry name" value="Potass_KdpF"/>
    <property type="match status" value="1"/>
</dbReference>
<dbReference type="InterPro" id="IPR011726">
    <property type="entry name" value="KdpF"/>
</dbReference>
<keyword evidence="1" id="KW-0472">Membrane</keyword>
<evidence type="ECO:0000313" key="2">
    <source>
        <dbReference type="EMBL" id="QJW35679.1"/>
    </source>
</evidence>
<keyword evidence="3" id="KW-1185">Reference proteome</keyword>
<proteinExistence type="predicted"/>
<accession>A0A6M5UGC4</accession>
<name>A0A6M5UGC4_9MICO</name>
<dbReference type="EMBL" id="CP052757">
    <property type="protein sequence ID" value="QJW35679.1"/>
    <property type="molecule type" value="Genomic_DNA"/>
</dbReference>
<dbReference type="GO" id="GO:0008556">
    <property type="term" value="F:P-type potassium transmembrane transporter activity"/>
    <property type="evidence" value="ECO:0007669"/>
    <property type="project" value="InterPro"/>
</dbReference>
<reference evidence="3" key="1">
    <citation type="journal article" date="2022" name="Int. J. Syst. Evol. Microbiol.">
        <title>Cellulosimicrobium protaetiae sp. nov., isolated from the gut of the larva of Protaetia brevitarsis seulensis.</title>
        <authorList>
            <person name="Le Han H."/>
            <person name="Nguyen T.T.H."/>
            <person name="Li Z."/>
            <person name="Shin N.R."/>
            <person name="Kim S.G."/>
        </authorList>
    </citation>
    <scope>NUCLEOTIDE SEQUENCE [LARGE SCALE GENOMIC DNA]</scope>
    <source>
        <strain evidence="3">BI34</strain>
    </source>
</reference>
<feature type="transmembrane region" description="Helical" evidence="1">
    <location>
        <begin position="6"/>
        <end position="24"/>
    </location>
</feature>
<dbReference type="AlphaFoldDB" id="A0A6M5UGC4"/>
<dbReference type="Proteomes" id="UP000451354">
    <property type="component" value="Chromosome"/>
</dbReference>
<keyword evidence="1" id="KW-1133">Transmembrane helix</keyword>
<dbReference type="OrthoDB" id="9980377at2"/>
<sequence>MMVLDWIALGAVVAVLGYLFVALLRSDRTR</sequence>
<evidence type="ECO:0000313" key="3">
    <source>
        <dbReference type="Proteomes" id="UP000451354"/>
    </source>
</evidence>
<dbReference type="KEGG" id="cprt:FIC82_005140"/>
<keyword evidence="1" id="KW-0812">Transmembrane</keyword>
<protein>
    <submittedName>
        <fullName evidence="2">Potassium-transporting ATPase subunit F</fullName>
    </submittedName>
</protein>
<dbReference type="RefSeq" id="WP_154797818.1">
    <property type="nucleotide sequence ID" value="NZ_CP052757.1"/>
</dbReference>
<evidence type="ECO:0000256" key="1">
    <source>
        <dbReference type="SAM" id="Phobius"/>
    </source>
</evidence>
<organism evidence="2 3">
    <name type="scientific">Cellulosimicrobium protaetiae</name>
    <dbReference type="NCBI Taxonomy" id="2587808"/>
    <lineage>
        <taxon>Bacteria</taxon>
        <taxon>Bacillati</taxon>
        <taxon>Actinomycetota</taxon>
        <taxon>Actinomycetes</taxon>
        <taxon>Micrococcales</taxon>
        <taxon>Promicromonosporaceae</taxon>
        <taxon>Cellulosimicrobium</taxon>
    </lineage>
</organism>
<dbReference type="GO" id="GO:0005886">
    <property type="term" value="C:plasma membrane"/>
    <property type="evidence" value="ECO:0007669"/>
    <property type="project" value="InterPro"/>
</dbReference>